<sequence>MSEGKKRFSRAQLLQQGVDFQAWEVPDLRVYPDDLRDKIQNRLLALQAFFCHQASHKEISNRYGVAKSSLYSMIKKAVEFDEEGNYIGYRAAIIQLRTEANERRMGIVVETDSQHPAGDTGVFSQLLKRYPELDKLINRYAGLYKTRNEGGTSRLVDCYRGFINKCEELGIVAPEYPFTRADQAERSFSRHLLRRVTQKEAEKRARERSTEDLATLPPTEPFQEVELDGHNIDCRVTVEEVDTFGLVCRTEIQTLWIILVIDAFTRCVLGYSLAFGKNYDQTDILTAIYNSLAPHRRPVPVIAGLSYKSKGGFPNERVSELAWSTALIYKMDNAMAHKAKDVEHKLRNVVGCIDDFGPPHTPNERSIVERFFGYLVDNFSHRIVGTTGSSTQDEIRERLKPRGGDLSLLLTVEEMHHALDVVISDYNGRPHSGIAPHSPLDLFIRMTQEKGIIYPKVRTENRMLRKFVSRTSMARVCRDGPYSAYINFKGVRYRNLPALSHVVGEDVMVEWDPMNISYLRVYNLKGGYLGDISPPALWALPHSEKLRLRIQRALKVGRVAYQEGDSITDLLRRLQSSERIKEREAATYNLKHVGTATLPAKTENTPRPVVKPTERLTQGFILRGSKK</sequence>
<dbReference type="InterPro" id="IPR015378">
    <property type="entry name" value="Transposase-like_Mu_C"/>
</dbReference>
<dbReference type="RefSeq" id="WP_061436524.1">
    <property type="nucleotide sequence ID" value="NZ_CP014546.1"/>
</dbReference>
<dbReference type="Proteomes" id="UP000070516">
    <property type="component" value="Chromosome"/>
</dbReference>
<accession>A0A127I1D2</accession>
<organism evidence="3 4">
    <name type="scientific">Pseudomonas azotoformans</name>
    <dbReference type="NCBI Taxonomy" id="47878"/>
    <lineage>
        <taxon>Bacteria</taxon>
        <taxon>Pseudomonadati</taxon>
        <taxon>Pseudomonadota</taxon>
        <taxon>Gammaproteobacteria</taxon>
        <taxon>Pseudomonadales</taxon>
        <taxon>Pseudomonadaceae</taxon>
        <taxon>Pseudomonas</taxon>
    </lineage>
</organism>
<protein>
    <recommendedName>
        <fullName evidence="2">Integrase catalytic domain-containing protein</fullName>
    </recommendedName>
</protein>
<dbReference type="GO" id="GO:0015074">
    <property type="term" value="P:DNA integration"/>
    <property type="evidence" value="ECO:0007669"/>
    <property type="project" value="InterPro"/>
</dbReference>
<reference evidence="3 4" key="1">
    <citation type="submission" date="2016-02" db="EMBL/GenBank/DDBJ databases">
        <title>Complete genome sequence of Pseudomonas azotoformans S4.</title>
        <authorList>
            <person name="Fang Y."/>
            <person name="Wu L."/>
            <person name="Feng G."/>
        </authorList>
    </citation>
    <scope>NUCLEOTIDE SEQUENCE [LARGE SCALE GENOMIC DNA]</scope>
    <source>
        <strain evidence="3 4">S4</strain>
    </source>
</reference>
<name>A0A127I1D2_PSEAZ</name>
<evidence type="ECO:0000256" key="1">
    <source>
        <dbReference type="SAM" id="MobiDB-lite"/>
    </source>
</evidence>
<gene>
    <name evidence="3" type="ORF">AYR47_20385</name>
</gene>
<evidence type="ECO:0000313" key="4">
    <source>
        <dbReference type="Proteomes" id="UP000070516"/>
    </source>
</evidence>
<dbReference type="InterPro" id="IPR036397">
    <property type="entry name" value="RNaseH_sf"/>
</dbReference>
<dbReference type="InterPro" id="IPR012337">
    <property type="entry name" value="RNaseH-like_sf"/>
</dbReference>
<dbReference type="Gene3D" id="3.30.420.10">
    <property type="entry name" value="Ribonuclease H-like superfamily/Ribonuclease H"/>
    <property type="match status" value="1"/>
</dbReference>
<dbReference type="SUPFAM" id="SSF53098">
    <property type="entry name" value="Ribonuclease H-like"/>
    <property type="match status" value="1"/>
</dbReference>
<dbReference type="EMBL" id="CP014546">
    <property type="protein sequence ID" value="AMN80527.1"/>
    <property type="molecule type" value="Genomic_DNA"/>
</dbReference>
<dbReference type="SUPFAM" id="SSF50610">
    <property type="entry name" value="mu transposase, C-terminal domain"/>
    <property type="match status" value="1"/>
</dbReference>
<feature type="region of interest" description="Disordered" evidence="1">
    <location>
        <begin position="199"/>
        <end position="220"/>
    </location>
</feature>
<feature type="domain" description="Integrase catalytic" evidence="2">
    <location>
        <begin position="217"/>
        <end position="447"/>
    </location>
</feature>
<dbReference type="InterPro" id="IPR001584">
    <property type="entry name" value="Integrase_cat-core"/>
</dbReference>
<dbReference type="Pfam" id="PF09299">
    <property type="entry name" value="Mu-transpos_C"/>
    <property type="match status" value="1"/>
</dbReference>
<dbReference type="GO" id="GO:0003676">
    <property type="term" value="F:nucleic acid binding"/>
    <property type="evidence" value="ECO:0007669"/>
    <property type="project" value="InterPro"/>
</dbReference>
<dbReference type="PROSITE" id="PS50994">
    <property type="entry name" value="INTEGRASE"/>
    <property type="match status" value="1"/>
</dbReference>
<evidence type="ECO:0000313" key="3">
    <source>
        <dbReference type="EMBL" id="AMN80527.1"/>
    </source>
</evidence>
<feature type="compositionally biased region" description="Basic and acidic residues" evidence="1">
    <location>
        <begin position="199"/>
        <end position="211"/>
    </location>
</feature>
<dbReference type="AlphaFoldDB" id="A0A127I1D2"/>
<evidence type="ECO:0000259" key="2">
    <source>
        <dbReference type="PROSITE" id="PS50994"/>
    </source>
</evidence>
<proteinExistence type="predicted"/>
<dbReference type="KEGG" id="pazo:AYR47_20385"/>
<dbReference type="InterPro" id="IPR009004">
    <property type="entry name" value="Transposase_Mu_C"/>
</dbReference>